<organism evidence="9 10">
    <name type="scientific">Abeliophyllum distichum</name>
    <dbReference type="NCBI Taxonomy" id="126358"/>
    <lineage>
        <taxon>Eukaryota</taxon>
        <taxon>Viridiplantae</taxon>
        <taxon>Streptophyta</taxon>
        <taxon>Embryophyta</taxon>
        <taxon>Tracheophyta</taxon>
        <taxon>Spermatophyta</taxon>
        <taxon>Magnoliopsida</taxon>
        <taxon>eudicotyledons</taxon>
        <taxon>Gunneridae</taxon>
        <taxon>Pentapetalae</taxon>
        <taxon>asterids</taxon>
        <taxon>lamiids</taxon>
        <taxon>Lamiales</taxon>
        <taxon>Oleaceae</taxon>
        <taxon>Forsythieae</taxon>
        <taxon>Abeliophyllum</taxon>
    </lineage>
</organism>
<feature type="domain" description="Myb-like" evidence="7">
    <location>
        <begin position="64"/>
        <end position="114"/>
    </location>
</feature>
<reference evidence="10" key="1">
    <citation type="submission" date="2024-07" db="EMBL/GenBank/DDBJ databases">
        <title>Two chromosome-level genome assemblies of Korean endemic species Abeliophyllum distichum and Forsythia ovata (Oleaceae).</title>
        <authorList>
            <person name="Jang H."/>
        </authorList>
    </citation>
    <scope>NUCLEOTIDE SEQUENCE [LARGE SCALE GENOMIC DNA]</scope>
</reference>
<dbReference type="InterPro" id="IPR017930">
    <property type="entry name" value="Myb_dom"/>
</dbReference>
<feature type="domain" description="HTH myb-type" evidence="8">
    <location>
        <begin position="11"/>
        <end position="63"/>
    </location>
</feature>
<dbReference type="CDD" id="cd00167">
    <property type="entry name" value="SANT"/>
    <property type="match status" value="2"/>
</dbReference>
<dbReference type="GO" id="GO:0005634">
    <property type="term" value="C:nucleus"/>
    <property type="evidence" value="ECO:0007669"/>
    <property type="project" value="UniProtKB-SubCell"/>
</dbReference>
<evidence type="ECO:0000256" key="5">
    <source>
        <dbReference type="ARBA" id="ARBA00023163"/>
    </source>
</evidence>
<keyword evidence="3" id="KW-0805">Transcription regulation</keyword>
<name>A0ABD1RXW7_9LAMI</name>
<comment type="subcellular location">
    <subcellularLocation>
        <location evidence="1">Nucleus</location>
    </subcellularLocation>
</comment>
<keyword evidence="10" id="KW-1185">Reference proteome</keyword>
<gene>
    <name evidence="9" type="ORF">Adt_28875</name>
</gene>
<dbReference type="AlphaFoldDB" id="A0ABD1RXW7"/>
<sequence>MGHGHHTCCNKQKVKRGLWSPEEDEKLIRHITAYGHGCWSAVPRLAGLQRCGKSCRLRWINYLRPDLKRGSFSPQEAALIIDLHNILGNKWAQIAKHLPGRTDNEVKNFWNSSIKKKLMAQNLSDMAAVSSDLASISNLTNSRSTFQGFCSINQNSNLIQTAQMDQIYIPAAQNNPPPPGFDQVNFNTSLLPGLPSFPISSLDSSAYDLPPAWTPSEYQQPQLIDHQQQFIKQEETSMFITGGAAPTQFSNQLPLMGAYEDTSVINGMPKLGEMTNGNDYGMCSSSALQVLEPVSASGFSGFHSGLYASDMQVPAVSHIQFIQSLMSAFNSSSSFSSSSSSSPSLSMSPLPCSGPFLLNPNQPSSWVNP</sequence>
<dbReference type="EMBL" id="JBFOLK010000008">
    <property type="protein sequence ID" value="KAL2493247.1"/>
    <property type="molecule type" value="Genomic_DNA"/>
</dbReference>
<dbReference type="GO" id="GO:0003677">
    <property type="term" value="F:DNA binding"/>
    <property type="evidence" value="ECO:0007669"/>
    <property type="project" value="UniProtKB-KW"/>
</dbReference>
<evidence type="ECO:0000313" key="10">
    <source>
        <dbReference type="Proteomes" id="UP001604336"/>
    </source>
</evidence>
<dbReference type="SMART" id="SM00717">
    <property type="entry name" value="SANT"/>
    <property type="match status" value="2"/>
</dbReference>
<evidence type="ECO:0000256" key="4">
    <source>
        <dbReference type="ARBA" id="ARBA00023125"/>
    </source>
</evidence>
<evidence type="ECO:0000256" key="3">
    <source>
        <dbReference type="ARBA" id="ARBA00023015"/>
    </source>
</evidence>
<evidence type="ECO:0000259" key="8">
    <source>
        <dbReference type="PROSITE" id="PS51294"/>
    </source>
</evidence>
<dbReference type="SUPFAM" id="SSF46689">
    <property type="entry name" value="Homeodomain-like"/>
    <property type="match status" value="1"/>
</dbReference>
<comment type="caution">
    <text evidence="9">The sequence shown here is derived from an EMBL/GenBank/DDBJ whole genome shotgun (WGS) entry which is preliminary data.</text>
</comment>
<evidence type="ECO:0000256" key="1">
    <source>
        <dbReference type="ARBA" id="ARBA00004123"/>
    </source>
</evidence>
<keyword evidence="4" id="KW-0238">DNA-binding</keyword>
<dbReference type="PROSITE" id="PS50090">
    <property type="entry name" value="MYB_LIKE"/>
    <property type="match status" value="2"/>
</dbReference>
<feature type="domain" description="HTH myb-type" evidence="8">
    <location>
        <begin position="64"/>
        <end position="118"/>
    </location>
</feature>
<dbReference type="FunFam" id="1.10.10.60:FF:000140">
    <property type="entry name" value="Myb transcription factor"/>
    <property type="match status" value="1"/>
</dbReference>
<dbReference type="InterPro" id="IPR051953">
    <property type="entry name" value="Plant_SW-associated_TFs"/>
</dbReference>
<dbReference type="Gene3D" id="1.10.10.60">
    <property type="entry name" value="Homeodomain-like"/>
    <property type="match status" value="2"/>
</dbReference>
<dbReference type="Pfam" id="PF00249">
    <property type="entry name" value="Myb_DNA-binding"/>
    <property type="match status" value="2"/>
</dbReference>
<dbReference type="PANTHER" id="PTHR47997:SF87">
    <property type="entry name" value="TRANSCRIPTION FACTOR MYB26"/>
    <property type="match status" value="1"/>
</dbReference>
<evidence type="ECO:0000259" key="7">
    <source>
        <dbReference type="PROSITE" id="PS50090"/>
    </source>
</evidence>
<evidence type="ECO:0000313" key="9">
    <source>
        <dbReference type="EMBL" id="KAL2493247.1"/>
    </source>
</evidence>
<dbReference type="InterPro" id="IPR009057">
    <property type="entry name" value="Homeodomain-like_sf"/>
</dbReference>
<dbReference type="PROSITE" id="PS51294">
    <property type="entry name" value="HTH_MYB"/>
    <property type="match status" value="2"/>
</dbReference>
<dbReference type="PANTHER" id="PTHR47997">
    <property type="entry name" value="MYB DOMAIN PROTEIN 55"/>
    <property type="match status" value="1"/>
</dbReference>
<evidence type="ECO:0000256" key="2">
    <source>
        <dbReference type="ARBA" id="ARBA00022737"/>
    </source>
</evidence>
<feature type="domain" description="Myb-like" evidence="7">
    <location>
        <begin position="11"/>
        <end position="63"/>
    </location>
</feature>
<dbReference type="FunFam" id="1.10.10.60:FF:000185">
    <property type="entry name" value="MYB transcription factor"/>
    <property type="match status" value="1"/>
</dbReference>
<proteinExistence type="predicted"/>
<keyword evidence="2" id="KW-0677">Repeat</keyword>
<protein>
    <submittedName>
        <fullName evidence="9">Uncharacterized protein</fullName>
    </submittedName>
</protein>
<dbReference type="Proteomes" id="UP001604336">
    <property type="component" value="Unassembled WGS sequence"/>
</dbReference>
<evidence type="ECO:0000256" key="6">
    <source>
        <dbReference type="ARBA" id="ARBA00023242"/>
    </source>
</evidence>
<keyword evidence="6" id="KW-0539">Nucleus</keyword>
<keyword evidence="5" id="KW-0804">Transcription</keyword>
<dbReference type="InterPro" id="IPR001005">
    <property type="entry name" value="SANT/Myb"/>
</dbReference>
<accession>A0ABD1RXW7</accession>